<dbReference type="Pfam" id="PF00345">
    <property type="entry name" value="PapD_N"/>
    <property type="match status" value="1"/>
</dbReference>
<dbReference type="EMBL" id="JACHHN010000010">
    <property type="protein sequence ID" value="MBB5193199.1"/>
    <property type="molecule type" value="Genomic_DNA"/>
</dbReference>
<dbReference type="Gene3D" id="2.60.40.10">
    <property type="entry name" value="Immunoglobulins"/>
    <property type="match status" value="1"/>
</dbReference>
<dbReference type="AlphaFoldDB" id="A0A840RHT1"/>
<gene>
    <name evidence="3" type="ORF">HNQ50_003953</name>
</gene>
<proteinExistence type="predicted"/>
<evidence type="ECO:0000313" key="3">
    <source>
        <dbReference type="EMBL" id="MBB5193199.1"/>
    </source>
</evidence>
<dbReference type="InterPro" id="IPR008962">
    <property type="entry name" value="PapD-like_sf"/>
</dbReference>
<name>A0A840RHT1_9NEIS</name>
<dbReference type="GO" id="GO:0030288">
    <property type="term" value="C:outer membrane-bounded periplasmic space"/>
    <property type="evidence" value="ECO:0007669"/>
    <property type="project" value="InterPro"/>
</dbReference>
<dbReference type="PANTHER" id="PTHR30251:SF4">
    <property type="entry name" value="SLR1668 PROTEIN"/>
    <property type="match status" value="1"/>
</dbReference>
<organism evidence="3 4">
    <name type="scientific">Silvimonas terrae</name>
    <dbReference type="NCBI Taxonomy" id="300266"/>
    <lineage>
        <taxon>Bacteria</taxon>
        <taxon>Pseudomonadati</taxon>
        <taxon>Pseudomonadota</taxon>
        <taxon>Betaproteobacteria</taxon>
        <taxon>Neisseriales</taxon>
        <taxon>Chitinibacteraceae</taxon>
        <taxon>Silvimonas</taxon>
    </lineage>
</organism>
<keyword evidence="1" id="KW-0732">Signal</keyword>
<accession>A0A840RHT1</accession>
<feature type="signal peptide" evidence="1">
    <location>
        <begin position="1"/>
        <end position="26"/>
    </location>
</feature>
<dbReference type="GO" id="GO:0071555">
    <property type="term" value="P:cell wall organization"/>
    <property type="evidence" value="ECO:0007669"/>
    <property type="project" value="InterPro"/>
</dbReference>
<dbReference type="Proteomes" id="UP000543030">
    <property type="component" value="Unassembled WGS sequence"/>
</dbReference>
<comment type="caution">
    <text evidence="3">The sequence shown here is derived from an EMBL/GenBank/DDBJ whole genome shotgun (WGS) entry which is preliminary data.</text>
</comment>
<feature type="domain" description="Pili assembly chaperone N-terminal" evidence="2">
    <location>
        <begin position="39"/>
        <end position="151"/>
    </location>
</feature>
<evidence type="ECO:0000259" key="2">
    <source>
        <dbReference type="Pfam" id="PF00345"/>
    </source>
</evidence>
<reference evidence="3 4" key="1">
    <citation type="submission" date="2020-08" db="EMBL/GenBank/DDBJ databases">
        <title>Genomic Encyclopedia of Type Strains, Phase IV (KMG-IV): sequencing the most valuable type-strain genomes for metagenomic binning, comparative biology and taxonomic classification.</title>
        <authorList>
            <person name="Goeker M."/>
        </authorList>
    </citation>
    <scope>NUCLEOTIDE SEQUENCE [LARGE SCALE GENOMIC DNA]</scope>
    <source>
        <strain evidence="3 4">DSM 18233</strain>
    </source>
</reference>
<keyword evidence="4" id="KW-1185">Reference proteome</keyword>
<dbReference type="InterPro" id="IPR050643">
    <property type="entry name" value="Periplasmic_pilus_chap"/>
</dbReference>
<evidence type="ECO:0000313" key="4">
    <source>
        <dbReference type="Proteomes" id="UP000543030"/>
    </source>
</evidence>
<dbReference type="RefSeq" id="WP_184102854.1">
    <property type="nucleotide sequence ID" value="NZ_JACHHN010000010.1"/>
</dbReference>
<protein>
    <submittedName>
        <fullName evidence="3">Fimbrial chaperone protein</fullName>
    </submittedName>
</protein>
<dbReference type="InterPro" id="IPR016147">
    <property type="entry name" value="Pili_assmbl_chaperone_N"/>
</dbReference>
<feature type="chain" id="PRO_5032971256" evidence="1">
    <location>
        <begin position="27"/>
        <end position="260"/>
    </location>
</feature>
<dbReference type="SUPFAM" id="SSF49354">
    <property type="entry name" value="PapD-like"/>
    <property type="match status" value="1"/>
</dbReference>
<dbReference type="PANTHER" id="PTHR30251">
    <property type="entry name" value="PILUS ASSEMBLY CHAPERONE"/>
    <property type="match status" value="1"/>
</dbReference>
<sequence length="260" mass="28389">MVFRNAWPLAIALMTSLLLAWAPARAGSSVLIWPIDPVIDSDAKAGALWLENRGADAVTLQIRIYAWGQNGKDDTFKAQNAVVASPPFASIPPGERQLVRLTRIEPPRPGTEESYRLLIDEIPADAQGDNASDAQSAGITFQMRYSVPLFVYGDHLWLKEDPRKKRLAAEQGVPRLTWRAVREGDRYFLEITNQGVVHARLTEVSIGVPGQQPYMVDGLLGYVLAGGTMRWPVPQPVAPKAVMRATVNGTGEPGVIPSAN</sequence>
<dbReference type="InterPro" id="IPR013783">
    <property type="entry name" value="Ig-like_fold"/>
</dbReference>
<evidence type="ECO:0000256" key="1">
    <source>
        <dbReference type="SAM" id="SignalP"/>
    </source>
</evidence>